<protein>
    <submittedName>
        <fullName evidence="1">Uncharacterized protein</fullName>
    </submittedName>
</protein>
<keyword evidence="2" id="KW-1185">Reference proteome</keyword>
<comment type="caution">
    <text evidence="1">The sequence shown here is derived from an EMBL/GenBank/DDBJ whole genome shotgun (WGS) entry which is preliminary data.</text>
</comment>
<proteinExistence type="predicted"/>
<name>A0A1E5WCJ1_9POAL</name>
<dbReference type="AlphaFoldDB" id="A0A1E5WCJ1"/>
<accession>A0A1E5WCJ1</accession>
<gene>
    <name evidence="1" type="ORF">BAE44_0003827</name>
</gene>
<evidence type="ECO:0000313" key="2">
    <source>
        <dbReference type="Proteomes" id="UP000095767"/>
    </source>
</evidence>
<dbReference type="EMBL" id="LWDX02013105">
    <property type="protein sequence ID" value="OEL35149.1"/>
    <property type="molecule type" value="Genomic_DNA"/>
</dbReference>
<organism evidence="1 2">
    <name type="scientific">Dichanthelium oligosanthes</name>
    <dbReference type="NCBI Taxonomy" id="888268"/>
    <lineage>
        <taxon>Eukaryota</taxon>
        <taxon>Viridiplantae</taxon>
        <taxon>Streptophyta</taxon>
        <taxon>Embryophyta</taxon>
        <taxon>Tracheophyta</taxon>
        <taxon>Spermatophyta</taxon>
        <taxon>Magnoliopsida</taxon>
        <taxon>Liliopsida</taxon>
        <taxon>Poales</taxon>
        <taxon>Poaceae</taxon>
        <taxon>PACMAD clade</taxon>
        <taxon>Panicoideae</taxon>
        <taxon>Panicodae</taxon>
        <taxon>Paniceae</taxon>
        <taxon>Dichantheliinae</taxon>
        <taxon>Dichanthelium</taxon>
    </lineage>
</organism>
<evidence type="ECO:0000313" key="1">
    <source>
        <dbReference type="EMBL" id="OEL35149.1"/>
    </source>
</evidence>
<sequence>MAQNKWVCLTVYVQTNTKGAELRQAMATSRQHPTPFIVDPRISKLPGVILASDWREELHFWHMNIEHKLYLENMYCGSFSTALFHESLLKSHHPLHNIVH</sequence>
<reference evidence="1 2" key="1">
    <citation type="submission" date="2016-09" db="EMBL/GenBank/DDBJ databases">
        <title>The draft genome of Dichanthelium oligosanthes: A C3 panicoid grass species.</title>
        <authorList>
            <person name="Studer A.J."/>
            <person name="Schnable J.C."/>
            <person name="Brutnell T.P."/>
        </authorList>
    </citation>
    <scope>NUCLEOTIDE SEQUENCE [LARGE SCALE GENOMIC DNA]</scope>
    <source>
        <strain evidence="2">cv. Kellogg 1175</strain>
        <tissue evidence="1">Leaf</tissue>
    </source>
</reference>
<dbReference type="Proteomes" id="UP000095767">
    <property type="component" value="Unassembled WGS sequence"/>
</dbReference>